<comment type="caution">
    <text evidence="1">The sequence shown here is derived from an EMBL/GenBank/DDBJ whole genome shotgun (WGS) entry which is preliminary data.</text>
</comment>
<evidence type="ECO:0000313" key="1">
    <source>
        <dbReference type="EMBL" id="GBN94686.1"/>
    </source>
</evidence>
<accession>A0A4Y2T5C7</accession>
<dbReference type="EMBL" id="BGPR01025619">
    <property type="protein sequence ID" value="GBN94686.1"/>
    <property type="molecule type" value="Genomic_DNA"/>
</dbReference>
<sequence>MCSERSDSSNVVKKFIIVSVTFVRFLISSWNINSHPGTDPIHPEGATFSHRYGVTYSTPLLCPPEKQELDYLSKRLLIHVHYSWFPSSRSNVRHKERMKGNID</sequence>
<evidence type="ECO:0000313" key="2">
    <source>
        <dbReference type="Proteomes" id="UP000499080"/>
    </source>
</evidence>
<dbReference type="AlphaFoldDB" id="A0A4Y2T5C7"/>
<dbReference type="Proteomes" id="UP000499080">
    <property type="component" value="Unassembled WGS sequence"/>
</dbReference>
<reference evidence="1 2" key="1">
    <citation type="journal article" date="2019" name="Sci. Rep.">
        <title>Orb-weaving spider Araneus ventricosus genome elucidates the spidroin gene catalogue.</title>
        <authorList>
            <person name="Kono N."/>
            <person name="Nakamura H."/>
            <person name="Ohtoshi R."/>
            <person name="Moran D.A.P."/>
            <person name="Shinohara A."/>
            <person name="Yoshida Y."/>
            <person name="Fujiwara M."/>
            <person name="Mori M."/>
            <person name="Tomita M."/>
            <person name="Arakawa K."/>
        </authorList>
    </citation>
    <scope>NUCLEOTIDE SEQUENCE [LARGE SCALE GENOMIC DNA]</scope>
</reference>
<organism evidence="1 2">
    <name type="scientific">Araneus ventricosus</name>
    <name type="common">Orbweaver spider</name>
    <name type="synonym">Epeira ventricosa</name>
    <dbReference type="NCBI Taxonomy" id="182803"/>
    <lineage>
        <taxon>Eukaryota</taxon>
        <taxon>Metazoa</taxon>
        <taxon>Ecdysozoa</taxon>
        <taxon>Arthropoda</taxon>
        <taxon>Chelicerata</taxon>
        <taxon>Arachnida</taxon>
        <taxon>Araneae</taxon>
        <taxon>Araneomorphae</taxon>
        <taxon>Entelegynae</taxon>
        <taxon>Araneoidea</taxon>
        <taxon>Araneidae</taxon>
        <taxon>Araneus</taxon>
    </lineage>
</organism>
<proteinExistence type="predicted"/>
<protein>
    <submittedName>
        <fullName evidence="1">Uncharacterized protein</fullName>
    </submittedName>
</protein>
<name>A0A4Y2T5C7_ARAVE</name>
<gene>
    <name evidence="1" type="ORF">AVEN_213449_1</name>
</gene>
<keyword evidence="2" id="KW-1185">Reference proteome</keyword>